<keyword evidence="1" id="KW-0812">Transmembrane</keyword>
<keyword evidence="1" id="KW-0472">Membrane</keyword>
<accession>A0ABV8XNJ5</accession>
<reference evidence="3" key="1">
    <citation type="journal article" date="2019" name="Int. J. Syst. Evol. Microbiol.">
        <title>The Global Catalogue of Microorganisms (GCM) 10K type strain sequencing project: providing services to taxonomists for standard genome sequencing and annotation.</title>
        <authorList>
            <consortium name="The Broad Institute Genomics Platform"/>
            <consortium name="The Broad Institute Genome Sequencing Center for Infectious Disease"/>
            <person name="Wu L."/>
            <person name="Ma J."/>
        </authorList>
    </citation>
    <scope>NUCLEOTIDE SEQUENCE [LARGE SCALE GENOMIC DNA]</scope>
    <source>
        <strain evidence="3">CCUG 56029</strain>
    </source>
</reference>
<evidence type="ECO:0000256" key="1">
    <source>
        <dbReference type="SAM" id="Phobius"/>
    </source>
</evidence>
<keyword evidence="1" id="KW-1133">Transmembrane helix</keyword>
<feature type="transmembrane region" description="Helical" evidence="1">
    <location>
        <begin position="62"/>
        <end position="82"/>
    </location>
</feature>
<keyword evidence="3" id="KW-1185">Reference proteome</keyword>
<dbReference type="RefSeq" id="WP_380036754.1">
    <property type="nucleotide sequence ID" value="NZ_JBHSEH010000005.1"/>
</dbReference>
<comment type="caution">
    <text evidence="2">The sequence shown here is derived from an EMBL/GenBank/DDBJ whole genome shotgun (WGS) entry which is preliminary data.</text>
</comment>
<dbReference type="EMBL" id="JBHSEH010000005">
    <property type="protein sequence ID" value="MFC4425398.1"/>
    <property type="molecule type" value="Genomic_DNA"/>
</dbReference>
<protein>
    <submittedName>
        <fullName evidence="2">Uncharacterized protein</fullName>
    </submittedName>
</protein>
<evidence type="ECO:0000313" key="2">
    <source>
        <dbReference type="EMBL" id="MFC4425398.1"/>
    </source>
</evidence>
<name>A0ABV8XNJ5_9DEIO</name>
<proteinExistence type="predicted"/>
<evidence type="ECO:0000313" key="3">
    <source>
        <dbReference type="Proteomes" id="UP001595998"/>
    </source>
</evidence>
<dbReference type="Proteomes" id="UP001595998">
    <property type="component" value="Unassembled WGS sequence"/>
</dbReference>
<organism evidence="2 3">
    <name type="scientific">Deinococcus navajonensis</name>
    <dbReference type="NCBI Taxonomy" id="309884"/>
    <lineage>
        <taxon>Bacteria</taxon>
        <taxon>Thermotogati</taxon>
        <taxon>Deinococcota</taxon>
        <taxon>Deinococci</taxon>
        <taxon>Deinococcales</taxon>
        <taxon>Deinococcaceae</taxon>
        <taxon>Deinococcus</taxon>
    </lineage>
</organism>
<gene>
    <name evidence="2" type="ORF">ACFOZ9_04170</name>
</gene>
<sequence>MRALLWVLMVVLLLAGLALAVLTMGAFAAMVPNGGTSLWLRSLGGVEEALSARVGLSALPSFARATVLTLITGVVFGLSAYIKPR</sequence>